<dbReference type="OrthoDB" id="248233at2759"/>
<dbReference type="PROSITE" id="PS51722">
    <property type="entry name" value="G_TR_2"/>
    <property type="match status" value="1"/>
</dbReference>
<evidence type="ECO:0000313" key="7">
    <source>
        <dbReference type="Proteomes" id="UP000241462"/>
    </source>
</evidence>
<dbReference type="FunFam" id="2.40.30.10:FF:000014">
    <property type="entry name" value="Probable GTP-binding protein 1"/>
    <property type="match status" value="1"/>
</dbReference>
<feature type="compositionally biased region" description="Low complexity" evidence="4">
    <location>
        <begin position="41"/>
        <end position="54"/>
    </location>
</feature>
<feature type="compositionally biased region" description="Low complexity" evidence="4">
    <location>
        <begin position="656"/>
        <end position="665"/>
    </location>
</feature>
<sequence length="692" mass="74951">MTRSNSAKLPHERRKGEAALSDFAEFVEQQQAIRFPSARPSTAHDAAAHHTPSAAAAAAATAAAAGASSSLDADMDAELNDLLDTLEFSDKEPRLPLHKLLLCDDNVDDSEILLEKLVELLTLRLDEGHGETLFDMGYEHNGDPMHLTKPDWDKAWARLQTAARKANADCQLLLTRNVGGDAESLAAAASEKDKDCTGKILIRQQPATVENVIETRIAVVGNVDAGKSSMLGVLVKGDLDDGRGRARVNLFRHKHEIETGRTSSVGMEIMGFDTHGRVITSDTPGRKLSWEEIGRRSAKVITFTDLAGHERYLRTTVFGLLSSSPNYCLLMVAANNGLIGMSKEHLGIALALNVPVMVVITKIDICPPNILQQTITQITKILKSQGARKIPIFINNRDECINTATQFVSQRITPIFQISNVTGLNLDLVRTFLNILPHHGRYDADAPFEFHINDTFSVPFVGTVVSGIVKSGVVHAGDSVIIGPDSLGQFTHTSIRSIERKRISVPTASAGQSASFALKKMRRKDVRKGMVVLPKPADGAPQPKVYSEFVADVLILNHVTTIKKRYQAMLHVGPVSQTCSIIDVDRPFIRTGDRATVAFRFVQRPEYLAPGDRLLFREGRTKGLGIVKAVGYDPSMFPKQQGEEGEAEAEGKSEAEGQGNEGAAAVLPSEGKKAEGKGKSIKGNGHGHGQAA</sequence>
<reference evidence="6 7" key="1">
    <citation type="journal article" date="2018" name="Mycol. Prog.">
        <title>Coniella lustricola, a new species from submerged detritus.</title>
        <authorList>
            <person name="Raudabaugh D.B."/>
            <person name="Iturriaga T."/>
            <person name="Carver A."/>
            <person name="Mondo S."/>
            <person name="Pangilinan J."/>
            <person name="Lipzen A."/>
            <person name="He G."/>
            <person name="Amirebrahimi M."/>
            <person name="Grigoriev I.V."/>
            <person name="Miller A.N."/>
        </authorList>
    </citation>
    <scope>NUCLEOTIDE SEQUENCE [LARGE SCALE GENOMIC DNA]</scope>
    <source>
        <strain evidence="6 7">B22-T-1</strain>
    </source>
</reference>
<dbReference type="InterPro" id="IPR004161">
    <property type="entry name" value="EFTu-like_2"/>
</dbReference>
<accession>A0A2T2ZVH4</accession>
<feature type="region of interest" description="Disordered" evidence="4">
    <location>
        <begin position="35"/>
        <end position="54"/>
    </location>
</feature>
<feature type="region of interest" description="Disordered" evidence="4">
    <location>
        <begin position="635"/>
        <end position="692"/>
    </location>
</feature>
<dbReference type="SUPFAM" id="SSF52540">
    <property type="entry name" value="P-loop containing nucleoside triphosphate hydrolases"/>
    <property type="match status" value="1"/>
</dbReference>
<evidence type="ECO:0000259" key="5">
    <source>
        <dbReference type="PROSITE" id="PS51722"/>
    </source>
</evidence>
<evidence type="ECO:0000256" key="4">
    <source>
        <dbReference type="SAM" id="MobiDB-lite"/>
    </source>
</evidence>
<name>A0A2T2ZVH4_9PEZI</name>
<dbReference type="CDD" id="cd03694">
    <property type="entry name" value="GTPBP_II"/>
    <property type="match status" value="1"/>
</dbReference>
<dbReference type="Pfam" id="PF03144">
    <property type="entry name" value="GTP_EFTU_D2"/>
    <property type="match status" value="1"/>
</dbReference>
<keyword evidence="3" id="KW-0342">GTP-binding</keyword>
<keyword evidence="2" id="KW-0547">Nucleotide-binding</keyword>
<dbReference type="PANTHER" id="PTHR43721:SF9">
    <property type="entry name" value="GTP-BINDING PROTEIN 1"/>
    <property type="match status" value="1"/>
</dbReference>
<evidence type="ECO:0000256" key="2">
    <source>
        <dbReference type="ARBA" id="ARBA00022741"/>
    </source>
</evidence>
<dbReference type="SUPFAM" id="SSF50465">
    <property type="entry name" value="EF-Tu/eEF-1alpha/eIF2-gamma C-terminal domain"/>
    <property type="match status" value="1"/>
</dbReference>
<dbReference type="Gene3D" id="3.40.50.300">
    <property type="entry name" value="P-loop containing nucleotide triphosphate hydrolases"/>
    <property type="match status" value="1"/>
</dbReference>
<dbReference type="Proteomes" id="UP000241462">
    <property type="component" value="Unassembled WGS sequence"/>
</dbReference>
<gene>
    <name evidence="6" type="ORF">BD289DRAFT_463509</name>
</gene>
<dbReference type="InParanoid" id="A0A2T2ZVH4"/>
<dbReference type="Pfam" id="PF00009">
    <property type="entry name" value="GTP_EFTU"/>
    <property type="match status" value="1"/>
</dbReference>
<dbReference type="STRING" id="2025994.A0A2T2ZVH4"/>
<keyword evidence="7" id="KW-1185">Reference proteome</keyword>
<dbReference type="GO" id="GO:0003746">
    <property type="term" value="F:translation elongation factor activity"/>
    <property type="evidence" value="ECO:0007669"/>
    <property type="project" value="TreeGrafter"/>
</dbReference>
<dbReference type="AlphaFoldDB" id="A0A2T2ZVH4"/>
<dbReference type="PANTHER" id="PTHR43721">
    <property type="entry name" value="ELONGATION FACTOR TU-RELATED"/>
    <property type="match status" value="1"/>
</dbReference>
<dbReference type="CDD" id="cd03708">
    <property type="entry name" value="GTPBP_III"/>
    <property type="match status" value="1"/>
</dbReference>
<evidence type="ECO:0000313" key="6">
    <source>
        <dbReference type="EMBL" id="PSR77817.1"/>
    </source>
</evidence>
<dbReference type="InterPro" id="IPR035531">
    <property type="entry name" value="GTPBP1-like"/>
</dbReference>
<dbReference type="EMBL" id="KZ678636">
    <property type="protein sequence ID" value="PSR77817.1"/>
    <property type="molecule type" value="Genomic_DNA"/>
</dbReference>
<comment type="similarity">
    <text evidence="1">Belongs to the TRAFAC class translation factor GTPase superfamily. Classic translation factor GTPase family. EF-Tu/EF-1A subfamily.</text>
</comment>
<organism evidence="6 7">
    <name type="scientific">Coniella lustricola</name>
    <dbReference type="NCBI Taxonomy" id="2025994"/>
    <lineage>
        <taxon>Eukaryota</taxon>
        <taxon>Fungi</taxon>
        <taxon>Dikarya</taxon>
        <taxon>Ascomycota</taxon>
        <taxon>Pezizomycotina</taxon>
        <taxon>Sordariomycetes</taxon>
        <taxon>Sordariomycetidae</taxon>
        <taxon>Diaporthales</taxon>
        <taxon>Schizoparmaceae</taxon>
        <taxon>Coniella</taxon>
    </lineage>
</organism>
<dbReference type="InterPro" id="IPR000795">
    <property type="entry name" value="T_Tr_GTP-bd_dom"/>
</dbReference>
<dbReference type="Gene3D" id="2.40.30.10">
    <property type="entry name" value="Translation factors"/>
    <property type="match status" value="1"/>
</dbReference>
<dbReference type="InterPro" id="IPR050055">
    <property type="entry name" value="EF-Tu_GTPase"/>
</dbReference>
<proteinExistence type="inferred from homology"/>
<dbReference type="GO" id="GO:0003924">
    <property type="term" value="F:GTPase activity"/>
    <property type="evidence" value="ECO:0007669"/>
    <property type="project" value="InterPro"/>
</dbReference>
<dbReference type="FunFam" id="3.40.50.300:FF:000091">
    <property type="entry name" value="Probable GTP-binding protein 1"/>
    <property type="match status" value="1"/>
</dbReference>
<feature type="domain" description="Tr-type G" evidence="5">
    <location>
        <begin position="212"/>
        <end position="443"/>
    </location>
</feature>
<dbReference type="InterPro" id="IPR009000">
    <property type="entry name" value="Transl_B-barrel_sf"/>
</dbReference>
<dbReference type="InterPro" id="IPR009001">
    <property type="entry name" value="Transl_elong_EF1A/Init_IF2_C"/>
</dbReference>
<evidence type="ECO:0000256" key="3">
    <source>
        <dbReference type="ARBA" id="ARBA00023134"/>
    </source>
</evidence>
<evidence type="ECO:0000256" key="1">
    <source>
        <dbReference type="ARBA" id="ARBA00007249"/>
    </source>
</evidence>
<dbReference type="SUPFAM" id="SSF50447">
    <property type="entry name" value="Translation proteins"/>
    <property type="match status" value="1"/>
</dbReference>
<dbReference type="GO" id="GO:0005525">
    <property type="term" value="F:GTP binding"/>
    <property type="evidence" value="ECO:0007669"/>
    <property type="project" value="UniProtKB-KW"/>
</dbReference>
<dbReference type="CDD" id="cd04165">
    <property type="entry name" value="GTPBP1_like"/>
    <property type="match status" value="1"/>
</dbReference>
<keyword evidence="6" id="KW-0378">Hydrolase</keyword>
<dbReference type="InterPro" id="IPR027417">
    <property type="entry name" value="P-loop_NTPase"/>
</dbReference>
<protein>
    <submittedName>
        <fullName evidence="6">P-loop containing nucleoside triphosphate hydrolase protein</fullName>
    </submittedName>
</protein>